<comment type="subcellular location">
    <subcellularLocation>
        <location evidence="1">Membrane</location>
        <topology evidence="1">Multi-pass membrane protein</topology>
    </subcellularLocation>
</comment>
<sequence>MRSGSGSRGTRMVPVPVEVLGTVNTSVVTPPDQPVKLTYVARDAAGNTARVERTVEVYDPCMKAAGERRCPESGTCSVFGACDAHLVLSGATTTGSAFDSISSISSSSSSSSSSSTGNASSGSYSAAASAMLAGALLGSVEGITDAEWIFASTTLLPDTTPPTITLLGEGQLYETDTGVSGMIHTLFVGEAFVDPGATATDLIDTYPGAPKQRVALSPHLIVVTVMAPSGARVSAVRTDAPTPGTTVGNGADTSAAGVGGSMPYIISYDVADAAGNRARTVYRRVYVACRYPEFPCPLAGGDGGTSGSGATSCSVAGICGVGAAADLSLAPAVQFLNMSATSTVPSGGSAATLVPRLELLGASTVRVRAGALYDSCQGLGTEVCDPGANATSAAPGDLAGQVVACADRASAAGVAAPRPFVLVGLRYCGLDTRLPGRYKISFHLALGSSTEDSSGSSRSSELMSAAELVVYRTVLVEEECEAGEVRCDDGSCSTASGVCDDVLAGRLGAVAATTGVVITKVAGTAGVAGTNAATGAATSADQGIAVASSAGLMSALAAQLAHMATTGGGSGRGSNRSYTSPDAVQQTALPPLGGENRPPQLQLRNYPLAVMAGQPVVMRRGTAYLRCAAGQVPTLQLPCEPGAIAWDPEDGNITNMVALCPPNDCAPSQCRAHAVVAKQPADCGVDTTSAPVGATLRLRLAVFDTSGAMAAVDRVIRVVSPCGDEDSSAAEDTGTNMHVCDAPPTDVLITGSGGGGGGSSSNVNGYVCSQVPCSTLAGLYGVWSAAGGAATSGVSAGGGRKPRLFLLPFLHMQQPSAGSRYNSSGVNMSDPGTLSLGPRAEANQSLTLRYGELSPVNLAPCASMSSAFALPASSSATGAKVAAAGDGDGQLQAQQEEDARPCAAVANSTLEGDLTPYIVAHVEAVCSDNSGDGDDGSSSISTSGQAAITTATCSSSCSVEQLSSGACPPGTYRVLYQVESAGGTVGVAPTALQLLVAIEEARVTQLNDLTFVPWAEQLQPLQREAAAAEAAVATNRTAVELLASAIQQLGSSSAGDDGVIYMGALDGGSSSSHGMLRIVASMSAALSALGLLPNTVHQIRFGMGAAAGVDRNSAAAVLELGPTEQQRLGLMTASSNTTPVYALRVASVSVVTVSAAFRSSPLARLLPAAAADKRAATMAASPQHRRSTQQQAISSAFPACGVLAPTLPEAFNPATNTTTDLAASGGIAFLSTITSACITPPLGWAEYLAAQVAGAAEDMVRAAAQAAAAAETAAALAAEQSARFEGRDAEYERMIQHWANEATAAATAAEARAAAALEVVARILQAADVYDTSAAAMNSLMQVALRESTASARLVQQVTDYAAEGGVLPSTADDADSASLDAFLLCARLRTSGAAMFRFSVMAHGDGGKHRRELLQITQTQRQRQQYVASADERFHGYKVSSGRTGNAHSLWDVRDLERARHVGSSKNRVLAGLLLHQVRRTAQELNDLSHNSQAVLHDHGLPMLMCSRLTDSSLLLSSARPGCARQSTQQALEAAAPNASAGAAAGPAVSEVVSGGGLGGIGIDPLFGRKSGMFQPNLNASDYYNTSEGSPEMHADGIPYGFFHLPLPGADHLAPGYPVLLDVRLSAQRAAQALDYLSRGAYLSATLTKSLEAMLVFYSADAAVFGVWSASFRWIKSGAIEATYKLVTLPAISYGKALSRLDVITSTKRLLSDVVLLLLIICFCLLAGWDMHCTLAAQARLRHAWRHDRKHGRPNSRSSKVGGALSSTTAQEGSLGGVSSANNVLRLCYEAVICGLMAAAVGVFFTYAIHLSSKDSFTAGGNVYDADAFTPARYFLIKRQDTQQAPAATPGAAAFVGTNTTANTTANTTPGVVLYSFLQALVLALLLLRLLHALSFQPRLAVISRTLSCALPDLVHLFAVATVVVIMMAMALVLTSGGSRTEHLASGSAAIAWMYQLVLLADDQGVFKALLSSASILPSCDRVVTGMANVLSCLVFTTIIGRFVLALILGPFQGG</sequence>
<feature type="transmembrane region" description="Helical" evidence="6">
    <location>
        <begin position="1984"/>
        <end position="2010"/>
    </location>
</feature>
<dbReference type="Proteomes" id="UP000613740">
    <property type="component" value="Unassembled WGS sequence"/>
</dbReference>
<organism evidence="8 9">
    <name type="scientific">Chlamydomonas schloesseri</name>
    <dbReference type="NCBI Taxonomy" id="2026947"/>
    <lineage>
        <taxon>Eukaryota</taxon>
        <taxon>Viridiplantae</taxon>
        <taxon>Chlorophyta</taxon>
        <taxon>core chlorophytes</taxon>
        <taxon>Chlorophyceae</taxon>
        <taxon>CS clade</taxon>
        <taxon>Chlamydomonadales</taxon>
        <taxon>Chlamydomonadaceae</taxon>
        <taxon>Chlamydomonas</taxon>
    </lineage>
</organism>
<feature type="transmembrane region" description="Helical" evidence="6">
    <location>
        <begin position="1788"/>
        <end position="1810"/>
    </location>
</feature>
<dbReference type="Pfam" id="PF08016">
    <property type="entry name" value="PKD_channel"/>
    <property type="match status" value="1"/>
</dbReference>
<keyword evidence="9" id="KW-1185">Reference proteome</keyword>
<keyword evidence="2 6" id="KW-0812">Transmembrane</keyword>
<feature type="domain" description="Polycystin cation channel PKD1/PKD2" evidence="7">
    <location>
        <begin position="1876"/>
        <end position="1943"/>
    </location>
</feature>
<evidence type="ECO:0000256" key="3">
    <source>
        <dbReference type="ARBA" id="ARBA00022989"/>
    </source>
</evidence>
<evidence type="ECO:0000313" key="8">
    <source>
        <dbReference type="EMBL" id="KAG2447259.1"/>
    </source>
</evidence>
<feature type="region of interest" description="Disordered" evidence="5">
    <location>
        <begin position="566"/>
        <end position="599"/>
    </location>
</feature>
<accession>A0A835WHC3</accession>
<feature type="transmembrane region" description="Helical" evidence="6">
    <location>
        <begin position="1873"/>
        <end position="1895"/>
    </location>
</feature>
<proteinExistence type="predicted"/>
<dbReference type="GO" id="GO:0016020">
    <property type="term" value="C:membrane"/>
    <property type="evidence" value="ECO:0007669"/>
    <property type="project" value="UniProtKB-SubCell"/>
</dbReference>
<protein>
    <recommendedName>
        <fullName evidence="7">Polycystin cation channel PKD1/PKD2 domain-containing protein</fullName>
    </recommendedName>
</protein>
<keyword evidence="3 6" id="KW-1133">Transmembrane helix</keyword>
<evidence type="ECO:0000256" key="5">
    <source>
        <dbReference type="SAM" id="MobiDB-lite"/>
    </source>
</evidence>
<evidence type="ECO:0000256" key="4">
    <source>
        <dbReference type="ARBA" id="ARBA00023136"/>
    </source>
</evidence>
<feature type="transmembrane region" description="Helical" evidence="6">
    <location>
        <begin position="1715"/>
        <end position="1738"/>
    </location>
</feature>
<feature type="compositionally biased region" description="Polar residues" evidence="5">
    <location>
        <begin position="1756"/>
        <end position="1776"/>
    </location>
</feature>
<evidence type="ECO:0000259" key="7">
    <source>
        <dbReference type="Pfam" id="PF08016"/>
    </source>
</evidence>
<dbReference type="OrthoDB" id="540650at2759"/>
<comment type="caution">
    <text evidence="8">The sequence shown here is derived from an EMBL/GenBank/DDBJ whole genome shotgun (WGS) entry which is preliminary data.</text>
</comment>
<feature type="region of interest" description="Disordered" evidence="5">
    <location>
        <begin position="1749"/>
        <end position="1776"/>
    </location>
</feature>
<evidence type="ECO:0000256" key="1">
    <source>
        <dbReference type="ARBA" id="ARBA00004141"/>
    </source>
</evidence>
<evidence type="ECO:0000256" key="2">
    <source>
        <dbReference type="ARBA" id="ARBA00022692"/>
    </source>
</evidence>
<name>A0A835WHC3_9CHLO</name>
<dbReference type="InterPro" id="IPR013122">
    <property type="entry name" value="PKD1_2_channel"/>
</dbReference>
<evidence type="ECO:0000256" key="6">
    <source>
        <dbReference type="SAM" id="Phobius"/>
    </source>
</evidence>
<evidence type="ECO:0000313" key="9">
    <source>
        <dbReference type="Proteomes" id="UP000613740"/>
    </source>
</evidence>
<reference evidence="8" key="1">
    <citation type="journal article" date="2020" name="bioRxiv">
        <title>Comparative genomics of Chlamydomonas.</title>
        <authorList>
            <person name="Craig R.J."/>
            <person name="Hasan A.R."/>
            <person name="Ness R.W."/>
            <person name="Keightley P.D."/>
        </authorList>
    </citation>
    <scope>NUCLEOTIDE SEQUENCE</scope>
    <source>
        <strain evidence="8">CCAP 11/173</strain>
    </source>
</reference>
<gene>
    <name evidence="8" type="ORF">HYH02_007999</name>
</gene>
<feature type="transmembrane region" description="Helical" evidence="6">
    <location>
        <begin position="1915"/>
        <end position="1938"/>
    </location>
</feature>
<dbReference type="EMBL" id="JAEHOD010000023">
    <property type="protein sequence ID" value="KAG2447259.1"/>
    <property type="molecule type" value="Genomic_DNA"/>
</dbReference>
<keyword evidence="4 6" id="KW-0472">Membrane</keyword>